<organism evidence="2 3">
    <name type="scientific">Pleuronectes platessa</name>
    <name type="common">European plaice</name>
    <dbReference type="NCBI Taxonomy" id="8262"/>
    <lineage>
        <taxon>Eukaryota</taxon>
        <taxon>Metazoa</taxon>
        <taxon>Chordata</taxon>
        <taxon>Craniata</taxon>
        <taxon>Vertebrata</taxon>
        <taxon>Euteleostomi</taxon>
        <taxon>Actinopterygii</taxon>
        <taxon>Neopterygii</taxon>
        <taxon>Teleostei</taxon>
        <taxon>Neoteleostei</taxon>
        <taxon>Acanthomorphata</taxon>
        <taxon>Carangaria</taxon>
        <taxon>Pleuronectiformes</taxon>
        <taxon>Pleuronectoidei</taxon>
        <taxon>Pleuronectidae</taxon>
        <taxon>Pleuronectes</taxon>
    </lineage>
</organism>
<dbReference type="AlphaFoldDB" id="A0A9N7VHU6"/>
<keyword evidence="3" id="KW-1185">Reference proteome</keyword>
<dbReference type="EMBL" id="CADEAL010003987">
    <property type="protein sequence ID" value="CAB1448719.1"/>
    <property type="molecule type" value="Genomic_DNA"/>
</dbReference>
<reference evidence="2" key="1">
    <citation type="submission" date="2020-03" db="EMBL/GenBank/DDBJ databases">
        <authorList>
            <person name="Weist P."/>
        </authorList>
    </citation>
    <scope>NUCLEOTIDE SEQUENCE</scope>
</reference>
<evidence type="ECO:0000313" key="2">
    <source>
        <dbReference type="EMBL" id="CAB1448719.1"/>
    </source>
</evidence>
<proteinExistence type="predicted"/>
<sequence length="135" mass="14743">PKVRQIATGWPERLLPPQSPLSSSVYEGQNRKHTRWLYMPCDHRTRSSLDLASPLTSMAAVLGGPRGERRPRTCPVATAGQCVPGTRLAGCWVLQPHRGPQSAAKTKAVDVGGFALPAPQKPGEKKEHFLPLHPR</sequence>
<dbReference type="Proteomes" id="UP001153269">
    <property type="component" value="Unassembled WGS sequence"/>
</dbReference>
<evidence type="ECO:0000256" key="1">
    <source>
        <dbReference type="SAM" id="MobiDB-lite"/>
    </source>
</evidence>
<evidence type="ECO:0000313" key="3">
    <source>
        <dbReference type="Proteomes" id="UP001153269"/>
    </source>
</evidence>
<feature type="region of interest" description="Disordered" evidence="1">
    <location>
        <begin position="116"/>
        <end position="135"/>
    </location>
</feature>
<protein>
    <submittedName>
        <fullName evidence="2">Uncharacterized protein</fullName>
    </submittedName>
</protein>
<name>A0A9N7VHU6_PLEPL</name>
<accession>A0A9N7VHU6</accession>
<gene>
    <name evidence="2" type="ORF">PLEPLA_LOCUS36368</name>
</gene>
<feature type="compositionally biased region" description="Basic and acidic residues" evidence="1">
    <location>
        <begin position="122"/>
        <end position="135"/>
    </location>
</feature>
<feature type="non-terminal residue" evidence="2">
    <location>
        <position position="135"/>
    </location>
</feature>
<comment type="caution">
    <text evidence="2">The sequence shown here is derived from an EMBL/GenBank/DDBJ whole genome shotgun (WGS) entry which is preliminary data.</text>
</comment>